<name>A0A9N8HKX1_9STRA</name>
<dbReference type="EMBL" id="CAICTM010000782">
    <property type="protein sequence ID" value="CAB9516447.1"/>
    <property type="molecule type" value="Genomic_DNA"/>
</dbReference>
<organism evidence="1 2">
    <name type="scientific">Seminavis robusta</name>
    <dbReference type="NCBI Taxonomy" id="568900"/>
    <lineage>
        <taxon>Eukaryota</taxon>
        <taxon>Sar</taxon>
        <taxon>Stramenopiles</taxon>
        <taxon>Ochrophyta</taxon>
        <taxon>Bacillariophyta</taxon>
        <taxon>Bacillariophyceae</taxon>
        <taxon>Bacillariophycidae</taxon>
        <taxon>Naviculales</taxon>
        <taxon>Naviculaceae</taxon>
        <taxon>Seminavis</taxon>
    </lineage>
</organism>
<accession>A0A9N8HKX1</accession>
<evidence type="ECO:0000313" key="2">
    <source>
        <dbReference type="Proteomes" id="UP001153069"/>
    </source>
</evidence>
<comment type="caution">
    <text evidence="1">The sequence shown here is derived from an EMBL/GenBank/DDBJ whole genome shotgun (WGS) entry which is preliminary data.</text>
</comment>
<dbReference type="SUPFAM" id="SSF48452">
    <property type="entry name" value="TPR-like"/>
    <property type="match status" value="1"/>
</dbReference>
<proteinExistence type="predicted"/>
<gene>
    <name evidence="1" type="ORF">SEMRO_783_G201900.1</name>
</gene>
<dbReference type="InterPro" id="IPR011990">
    <property type="entry name" value="TPR-like_helical_dom_sf"/>
</dbReference>
<reference evidence="1" key="1">
    <citation type="submission" date="2020-06" db="EMBL/GenBank/DDBJ databases">
        <authorList>
            <consortium name="Plant Systems Biology data submission"/>
        </authorList>
    </citation>
    <scope>NUCLEOTIDE SEQUENCE</scope>
    <source>
        <strain evidence="1">D6</strain>
    </source>
</reference>
<dbReference type="AlphaFoldDB" id="A0A9N8HKX1"/>
<dbReference type="Gene3D" id="1.25.40.10">
    <property type="entry name" value="Tetratricopeptide repeat domain"/>
    <property type="match status" value="1"/>
</dbReference>
<sequence>MMMNTSSNSDSDLTNQMELIQHACSLNNAGAAYMASNNGGQGVKFLKKALIIMEGISREEESDIIMAPSDGIAHFPFVEIPGLEEDEDTFYVYNRALVLDPPSDVSMTDLVFLNASILFNLALAFHQHGKVRCQEPMLRKAINLYDLAARLIEDLSSSYGALVVAALNNQAHIHRELCNFQDASQLLQQVHFLSGQVPEPPMEDSSSSAFTAALFDEIFLNITMAAQIPTTAASA</sequence>
<dbReference type="OrthoDB" id="53465at2759"/>
<evidence type="ECO:0000313" key="1">
    <source>
        <dbReference type="EMBL" id="CAB9516447.1"/>
    </source>
</evidence>
<dbReference type="Proteomes" id="UP001153069">
    <property type="component" value="Unassembled WGS sequence"/>
</dbReference>
<keyword evidence="2" id="KW-1185">Reference proteome</keyword>
<protein>
    <submittedName>
        <fullName evidence="1">Uncharacterized protein</fullName>
    </submittedName>
</protein>